<dbReference type="InterPro" id="IPR032710">
    <property type="entry name" value="NTF2-like_dom_sf"/>
</dbReference>
<dbReference type="EMBL" id="JAGINT010000001">
    <property type="protein sequence ID" value="MBP2351126.1"/>
    <property type="molecule type" value="Genomic_DNA"/>
</dbReference>
<gene>
    <name evidence="2" type="ORF">JOF29_002209</name>
</gene>
<dbReference type="InterPro" id="IPR037401">
    <property type="entry name" value="SnoaL-like"/>
</dbReference>
<protein>
    <recommendedName>
        <fullName evidence="1">SnoaL-like domain-containing protein</fullName>
    </recommendedName>
</protein>
<organism evidence="2 3">
    <name type="scientific">Kribbella aluminosa</name>
    <dbReference type="NCBI Taxonomy" id="416017"/>
    <lineage>
        <taxon>Bacteria</taxon>
        <taxon>Bacillati</taxon>
        <taxon>Actinomycetota</taxon>
        <taxon>Actinomycetes</taxon>
        <taxon>Propionibacteriales</taxon>
        <taxon>Kribbellaceae</taxon>
        <taxon>Kribbella</taxon>
    </lineage>
</organism>
<sequence length="123" mass="13801">MDQLRAYIEGWRGHDPQAVLNTLTDDCVVIECYGPVYRGKARVEQWMEAWFGAGGAVDGWEITSAARAGVTLVAEWTFSCTWKGEPATFDGSTVARLEGDRIVYLREYATTAPLYDWTGAWRD</sequence>
<keyword evidence="3" id="KW-1185">Reference proteome</keyword>
<feature type="domain" description="SnoaL-like" evidence="1">
    <location>
        <begin position="5"/>
        <end position="104"/>
    </location>
</feature>
<accession>A0ABS4UHK6</accession>
<evidence type="ECO:0000313" key="3">
    <source>
        <dbReference type="Proteomes" id="UP000755585"/>
    </source>
</evidence>
<name>A0ABS4UHK6_9ACTN</name>
<evidence type="ECO:0000259" key="1">
    <source>
        <dbReference type="Pfam" id="PF12680"/>
    </source>
</evidence>
<dbReference type="SUPFAM" id="SSF54427">
    <property type="entry name" value="NTF2-like"/>
    <property type="match status" value="1"/>
</dbReference>
<dbReference type="RefSeq" id="WP_209694079.1">
    <property type="nucleotide sequence ID" value="NZ_BAAAVU010000026.1"/>
</dbReference>
<comment type="caution">
    <text evidence="2">The sequence shown here is derived from an EMBL/GenBank/DDBJ whole genome shotgun (WGS) entry which is preliminary data.</text>
</comment>
<proteinExistence type="predicted"/>
<dbReference type="Proteomes" id="UP000755585">
    <property type="component" value="Unassembled WGS sequence"/>
</dbReference>
<dbReference type="Gene3D" id="3.10.450.50">
    <property type="match status" value="1"/>
</dbReference>
<dbReference type="Pfam" id="PF12680">
    <property type="entry name" value="SnoaL_2"/>
    <property type="match status" value="1"/>
</dbReference>
<reference evidence="2 3" key="1">
    <citation type="submission" date="2021-03" db="EMBL/GenBank/DDBJ databases">
        <title>Sequencing the genomes of 1000 actinobacteria strains.</title>
        <authorList>
            <person name="Klenk H.-P."/>
        </authorList>
    </citation>
    <scope>NUCLEOTIDE SEQUENCE [LARGE SCALE GENOMIC DNA]</scope>
    <source>
        <strain evidence="2 3">DSM 18824</strain>
    </source>
</reference>
<evidence type="ECO:0000313" key="2">
    <source>
        <dbReference type="EMBL" id="MBP2351126.1"/>
    </source>
</evidence>